<dbReference type="PANTHER" id="PTHR43235:SF1">
    <property type="entry name" value="GLUTAMINE AMIDOTRANSFERASE PB2B2.05-RELATED"/>
    <property type="match status" value="1"/>
</dbReference>
<dbReference type="InterPro" id="IPR029062">
    <property type="entry name" value="Class_I_gatase-like"/>
</dbReference>
<sequence>MSRRPIIGITSYVEQARWGVWDFRASLIPYAYVEAVRAAGGRAVLLPPDSVDDDVLDAVDGLIVSGGVDVDPARYGAEPHPSTDAPQVDRDAGELLLIHGAFERDLPLLGVCRGAQLMAVARGGTLIQDLPLGVHREVLGVFNQHLVKPVGGLVARLLGDAEFKVNAHHHQAVDDPGALVVTARAEDGVVEAVEDPTKPFAVGVQWHPELLDDRRLFVALVEYSGSSIRDRG</sequence>
<dbReference type="InterPro" id="IPR044668">
    <property type="entry name" value="PuuD-like"/>
</dbReference>
<accession>A0ABN0V7W5</accession>
<dbReference type="CDD" id="cd01745">
    <property type="entry name" value="GATase1_2"/>
    <property type="match status" value="1"/>
</dbReference>
<keyword evidence="2" id="KW-1185">Reference proteome</keyword>
<dbReference type="SUPFAM" id="SSF52317">
    <property type="entry name" value="Class I glutamine amidotransferase-like"/>
    <property type="match status" value="1"/>
</dbReference>
<comment type="caution">
    <text evidence="1">The sequence shown here is derived from an EMBL/GenBank/DDBJ whole genome shotgun (WGS) entry which is preliminary data.</text>
</comment>
<organism evidence="1 2">
    <name type="scientific">Cryptosporangium japonicum</name>
    <dbReference type="NCBI Taxonomy" id="80872"/>
    <lineage>
        <taxon>Bacteria</taxon>
        <taxon>Bacillati</taxon>
        <taxon>Actinomycetota</taxon>
        <taxon>Actinomycetes</taxon>
        <taxon>Cryptosporangiales</taxon>
        <taxon>Cryptosporangiaceae</taxon>
        <taxon>Cryptosporangium</taxon>
    </lineage>
</organism>
<dbReference type="EMBL" id="BAAAGX010000042">
    <property type="protein sequence ID" value="GAA0279947.1"/>
    <property type="molecule type" value="Genomic_DNA"/>
</dbReference>
<dbReference type="Gene3D" id="3.40.50.880">
    <property type="match status" value="1"/>
</dbReference>
<dbReference type="Pfam" id="PF07722">
    <property type="entry name" value="Peptidase_C26"/>
    <property type="match status" value="1"/>
</dbReference>
<evidence type="ECO:0000313" key="2">
    <source>
        <dbReference type="Proteomes" id="UP001500967"/>
    </source>
</evidence>
<gene>
    <name evidence="1" type="ORF">GCM10009539_79810</name>
</gene>
<dbReference type="PANTHER" id="PTHR43235">
    <property type="entry name" value="GLUTAMINE AMIDOTRANSFERASE PB2B2.05-RELATED"/>
    <property type="match status" value="1"/>
</dbReference>
<dbReference type="InterPro" id="IPR011697">
    <property type="entry name" value="Peptidase_C26"/>
</dbReference>
<name>A0ABN0V7W5_9ACTN</name>
<keyword evidence="1" id="KW-0378">Hydrolase</keyword>
<dbReference type="GO" id="GO:0016787">
    <property type="term" value="F:hydrolase activity"/>
    <property type="evidence" value="ECO:0007669"/>
    <property type="project" value="UniProtKB-KW"/>
</dbReference>
<proteinExistence type="predicted"/>
<protein>
    <submittedName>
        <fullName evidence="1">Gamma-glutamyl-gamma-aminobutyrate hydrolase family protein</fullName>
    </submittedName>
</protein>
<dbReference type="Proteomes" id="UP001500967">
    <property type="component" value="Unassembled WGS sequence"/>
</dbReference>
<dbReference type="RefSeq" id="WP_344654154.1">
    <property type="nucleotide sequence ID" value="NZ_BAAAGX010000042.1"/>
</dbReference>
<dbReference type="PROSITE" id="PS51273">
    <property type="entry name" value="GATASE_TYPE_1"/>
    <property type="match status" value="1"/>
</dbReference>
<reference evidence="1 2" key="1">
    <citation type="journal article" date="2019" name="Int. J. Syst. Evol. Microbiol.">
        <title>The Global Catalogue of Microorganisms (GCM) 10K type strain sequencing project: providing services to taxonomists for standard genome sequencing and annotation.</title>
        <authorList>
            <consortium name="The Broad Institute Genomics Platform"/>
            <consortium name="The Broad Institute Genome Sequencing Center for Infectious Disease"/>
            <person name="Wu L."/>
            <person name="Ma J."/>
        </authorList>
    </citation>
    <scope>NUCLEOTIDE SEQUENCE [LARGE SCALE GENOMIC DNA]</scope>
    <source>
        <strain evidence="1 2">JCM 10425</strain>
    </source>
</reference>
<evidence type="ECO:0000313" key="1">
    <source>
        <dbReference type="EMBL" id="GAA0279947.1"/>
    </source>
</evidence>